<dbReference type="Proteomes" id="UP000237819">
    <property type="component" value="Unassembled WGS sequence"/>
</dbReference>
<keyword evidence="1" id="KW-0732">Signal</keyword>
<sequence>MPSTTFASRLLVVAILAAVGCSSANDGPQRYRIQGEITYDGKPLPGGRISFAPDTELGNSGPEGYADIIDGYYDTNNGGKGVVPGAHNVRIEGYDGEPSPRNDFYRYGNMVFRVHRDKIEVPEKASSKNFDVPDPPNEE</sequence>
<feature type="signal peptide" evidence="1">
    <location>
        <begin position="1"/>
        <end position="24"/>
    </location>
</feature>
<organism evidence="2 3">
    <name type="scientific">Blastopirellula marina</name>
    <dbReference type="NCBI Taxonomy" id="124"/>
    <lineage>
        <taxon>Bacteria</taxon>
        <taxon>Pseudomonadati</taxon>
        <taxon>Planctomycetota</taxon>
        <taxon>Planctomycetia</taxon>
        <taxon>Pirellulales</taxon>
        <taxon>Pirellulaceae</taxon>
        <taxon>Blastopirellula</taxon>
    </lineage>
</organism>
<gene>
    <name evidence="2" type="ORF">C5Y93_21215</name>
</gene>
<evidence type="ECO:0000313" key="3">
    <source>
        <dbReference type="Proteomes" id="UP000237819"/>
    </source>
</evidence>
<reference evidence="2 3" key="1">
    <citation type="submission" date="2018-02" db="EMBL/GenBank/DDBJ databases">
        <title>Comparative genomes isolates from brazilian mangrove.</title>
        <authorList>
            <person name="Araujo J.E."/>
            <person name="Taketani R.G."/>
            <person name="Silva M.C.P."/>
            <person name="Loureco M.V."/>
            <person name="Andreote F.D."/>
        </authorList>
    </citation>
    <scope>NUCLEOTIDE SEQUENCE [LARGE SCALE GENOMIC DNA]</scope>
    <source>
        <strain evidence="2 3">Nap-Phe MGV</strain>
    </source>
</reference>
<name>A0A2S8GHY3_9BACT</name>
<comment type="caution">
    <text evidence="2">The sequence shown here is derived from an EMBL/GenBank/DDBJ whole genome shotgun (WGS) entry which is preliminary data.</text>
</comment>
<dbReference type="EMBL" id="PUHZ01000021">
    <property type="protein sequence ID" value="PQO44063.1"/>
    <property type="molecule type" value="Genomic_DNA"/>
</dbReference>
<evidence type="ECO:0008006" key="4">
    <source>
        <dbReference type="Google" id="ProtNLM"/>
    </source>
</evidence>
<dbReference type="OrthoDB" id="289094at2"/>
<proteinExistence type="predicted"/>
<protein>
    <recommendedName>
        <fullName evidence="4">Carboxypeptidase regulatory-like domain-containing protein</fullName>
    </recommendedName>
</protein>
<evidence type="ECO:0000256" key="1">
    <source>
        <dbReference type="SAM" id="SignalP"/>
    </source>
</evidence>
<dbReference type="AlphaFoldDB" id="A0A2S8GHY3"/>
<evidence type="ECO:0000313" key="2">
    <source>
        <dbReference type="EMBL" id="PQO44063.1"/>
    </source>
</evidence>
<accession>A0A2S8GHY3</accession>
<feature type="chain" id="PRO_5015592141" description="Carboxypeptidase regulatory-like domain-containing protein" evidence="1">
    <location>
        <begin position="25"/>
        <end position="139"/>
    </location>
</feature>
<dbReference type="RefSeq" id="WP_105337462.1">
    <property type="nucleotide sequence ID" value="NZ_PUHZ01000021.1"/>
</dbReference>